<proteinExistence type="predicted"/>
<name>A0A0V1KQN5_9BILA</name>
<accession>A0A0V1KQN5</accession>
<feature type="non-terminal residue" evidence="2">
    <location>
        <position position="1"/>
    </location>
</feature>
<comment type="caution">
    <text evidence="2">The sequence shown here is derived from an EMBL/GenBank/DDBJ whole genome shotgun (WGS) entry which is preliminary data.</text>
</comment>
<sequence>MQTIWYLLNKLPLKFACAYINTQESSETDTLQKRNQDASILVMEAFSSLLCNISLFLASRFFFIFRPFGINFQSLYLVNLHSVSPL</sequence>
<keyword evidence="1" id="KW-0472">Membrane</keyword>
<evidence type="ECO:0000313" key="3">
    <source>
        <dbReference type="Proteomes" id="UP000054721"/>
    </source>
</evidence>
<dbReference type="Proteomes" id="UP000054721">
    <property type="component" value="Unassembled WGS sequence"/>
</dbReference>
<dbReference type="AlphaFoldDB" id="A0A0V1KQN5"/>
<organism evidence="2 3">
    <name type="scientific">Trichinella nativa</name>
    <dbReference type="NCBI Taxonomy" id="6335"/>
    <lineage>
        <taxon>Eukaryota</taxon>
        <taxon>Metazoa</taxon>
        <taxon>Ecdysozoa</taxon>
        <taxon>Nematoda</taxon>
        <taxon>Enoplea</taxon>
        <taxon>Dorylaimia</taxon>
        <taxon>Trichinellida</taxon>
        <taxon>Trichinellidae</taxon>
        <taxon>Trichinella</taxon>
    </lineage>
</organism>
<keyword evidence="3" id="KW-1185">Reference proteome</keyword>
<evidence type="ECO:0000313" key="2">
    <source>
        <dbReference type="EMBL" id="KRZ49237.1"/>
    </source>
</evidence>
<feature type="transmembrane region" description="Helical" evidence="1">
    <location>
        <begin position="45"/>
        <end position="65"/>
    </location>
</feature>
<protein>
    <submittedName>
        <fullName evidence="2">Uncharacterized protein</fullName>
    </submittedName>
</protein>
<gene>
    <name evidence="2" type="ORF">T02_11421</name>
</gene>
<keyword evidence="1" id="KW-0812">Transmembrane</keyword>
<dbReference type="EMBL" id="JYDW01000325">
    <property type="protein sequence ID" value="KRZ49237.1"/>
    <property type="molecule type" value="Genomic_DNA"/>
</dbReference>
<keyword evidence="1" id="KW-1133">Transmembrane helix</keyword>
<reference evidence="2 3" key="1">
    <citation type="submission" date="2015-05" db="EMBL/GenBank/DDBJ databases">
        <title>Evolution of Trichinella species and genotypes.</title>
        <authorList>
            <person name="Korhonen P.K."/>
            <person name="Edoardo P."/>
            <person name="Giuseppe L.R."/>
            <person name="Gasser R.B."/>
        </authorList>
    </citation>
    <scope>NUCLEOTIDE SEQUENCE [LARGE SCALE GENOMIC DNA]</scope>
    <source>
        <strain evidence="2">ISS10</strain>
    </source>
</reference>
<evidence type="ECO:0000256" key="1">
    <source>
        <dbReference type="SAM" id="Phobius"/>
    </source>
</evidence>